<evidence type="ECO:0000256" key="1">
    <source>
        <dbReference type="SAM" id="SignalP"/>
    </source>
</evidence>
<keyword evidence="1" id="KW-0732">Signal</keyword>
<evidence type="ECO:0000313" key="2">
    <source>
        <dbReference type="EMBL" id="MBB6502192.1"/>
    </source>
</evidence>
<dbReference type="PANTHER" id="PTHR48098:SF6">
    <property type="entry name" value="FERRI-BACILLIBACTIN ESTERASE BESA"/>
    <property type="match status" value="1"/>
</dbReference>
<gene>
    <name evidence="2" type="ORF">HDF25_004369</name>
</gene>
<dbReference type="SUPFAM" id="SSF53474">
    <property type="entry name" value="alpha/beta-Hydrolases"/>
    <property type="match status" value="1"/>
</dbReference>
<dbReference type="RefSeq" id="WP_184628448.1">
    <property type="nucleotide sequence ID" value="NZ_JACHCC010000012.1"/>
</dbReference>
<dbReference type="AlphaFoldDB" id="A0A7X0J8D6"/>
<reference evidence="2 3" key="1">
    <citation type="submission" date="2020-08" db="EMBL/GenBank/DDBJ databases">
        <title>Genomic Encyclopedia of Type Strains, Phase IV (KMG-V): Genome sequencing to study the core and pangenomes of soil and plant-associated prokaryotes.</title>
        <authorList>
            <person name="Whitman W."/>
        </authorList>
    </citation>
    <scope>NUCLEOTIDE SEQUENCE [LARGE SCALE GENOMIC DNA]</scope>
    <source>
        <strain evidence="2 3">M2T3</strain>
    </source>
</reference>
<feature type="chain" id="PRO_5031106540" description="Esterase" evidence="1">
    <location>
        <begin position="21"/>
        <end position="285"/>
    </location>
</feature>
<dbReference type="EMBL" id="JACHCC010000012">
    <property type="protein sequence ID" value="MBB6502192.1"/>
    <property type="molecule type" value="Genomic_DNA"/>
</dbReference>
<accession>A0A7X0J8D6</accession>
<dbReference type="InterPro" id="IPR029058">
    <property type="entry name" value="AB_hydrolase_fold"/>
</dbReference>
<feature type="signal peptide" evidence="1">
    <location>
        <begin position="1"/>
        <end position="20"/>
    </location>
</feature>
<sequence>MKQISLLLLSFLLLSNLSKGQEKPTVTTLSTKPFQLGIATEIQSVQLSEKRTLNIYLPEGYDKDLKQTYPVIYLLDGSANEDFIHIAGLVQYSTMIEVLPKSIVVGIANIDRKRDFTFPTTVAEDKKDFPTTGSSARFMSFIEKELQPYINKQYRTNDSKTIIGQSLGGLLASEVLLKKPELFNTYLIISPSLWWDNESLLKAAPDLIKTLADKKINVYLSVGTEGKVMENDARQFAEVLKKSTDKNLNLIFNPMPAENHLTILHNSVYKAFDVLNPKKKSADAK</sequence>
<dbReference type="Gene3D" id="3.40.50.1820">
    <property type="entry name" value="alpha/beta hydrolase"/>
    <property type="match status" value="1"/>
</dbReference>
<dbReference type="Proteomes" id="UP000521017">
    <property type="component" value="Unassembled WGS sequence"/>
</dbReference>
<evidence type="ECO:0000313" key="3">
    <source>
        <dbReference type="Proteomes" id="UP000521017"/>
    </source>
</evidence>
<evidence type="ECO:0008006" key="4">
    <source>
        <dbReference type="Google" id="ProtNLM"/>
    </source>
</evidence>
<protein>
    <recommendedName>
        <fullName evidence="4">Esterase</fullName>
    </recommendedName>
</protein>
<dbReference type="InterPro" id="IPR000801">
    <property type="entry name" value="Esterase-like"/>
</dbReference>
<name>A0A7X0J8D6_9SPHI</name>
<dbReference type="PANTHER" id="PTHR48098">
    <property type="entry name" value="ENTEROCHELIN ESTERASE-RELATED"/>
    <property type="match status" value="1"/>
</dbReference>
<comment type="caution">
    <text evidence="2">The sequence shown here is derived from an EMBL/GenBank/DDBJ whole genome shotgun (WGS) entry which is preliminary data.</text>
</comment>
<organism evidence="2 3">
    <name type="scientific">Pedobacter cryoconitis</name>
    <dbReference type="NCBI Taxonomy" id="188932"/>
    <lineage>
        <taxon>Bacteria</taxon>
        <taxon>Pseudomonadati</taxon>
        <taxon>Bacteroidota</taxon>
        <taxon>Sphingobacteriia</taxon>
        <taxon>Sphingobacteriales</taxon>
        <taxon>Sphingobacteriaceae</taxon>
        <taxon>Pedobacter</taxon>
    </lineage>
</organism>
<proteinExistence type="predicted"/>
<dbReference type="Pfam" id="PF00756">
    <property type="entry name" value="Esterase"/>
    <property type="match status" value="1"/>
</dbReference>
<dbReference type="InterPro" id="IPR050583">
    <property type="entry name" value="Mycobacterial_A85_antigen"/>
</dbReference>